<proteinExistence type="predicted"/>
<feature type="transmembrane region" description="Helical" evidence="2">
    <location>
        <begin position="303"/>
        <end position="327"/>
    </location>
</feature>
<feature type="transmembrane region" description="Helical" evidence="2">
    <location>
        <begin position="278"/>
        <end position="297"/>
    </location>
</feature>
<feature type="transmembrane region" description="Helical" evidence="2">
    <location>
        <begin position="50"/>
        <end position="69"/>
    </location>
</feature>
<dbReference type="InterPro" id="IPR011701">
    <property type="entry name" value="MFS"/>
</dbReference>
<dbReference type="InterPro" id="IPR036259">
    <property type="entry name" value="MFS_trans_sf"/>
</dbReference>
<gene>
    <name evidence="4" type="ORF">MAR_014220</name>
</gene>
<dbReference type="InterPro" id="IPR050327">
    <property type="entry name" value="Proton-linked_MCT"/>
</dbReference>
<feature type="transmembrane region" description="Helical" evidence="2">
    <location>
        <begin position="170"/>
        <end position="191"/>
    </location>
</feature>
<evidence type="ECO:0000313" key="4">
    <source>
        <dbReference type="EMBL" id="WAR28516.1"/>
    </source>
</evidence>
<keyword evidence="5" id="KW-1185">Reference proteome</keyword>
<dbReference type="CDD" id="cd17352">
    <property type="entry name" value="MFS_MCT_SLC16"/>
    <property type="match status" value="1"/>
</dbReference>
<protein>
    <submittedName>
        <fullName evidence="4">MOT13-like protein</fullName>
    </submittedName>
</protein>
<comment type="subcellular location">
    <subcellularLocation>
        <location evidence="1">Membrane</location>
        <topology evidence="1">Multi-pass membrane protein</topology>
    </subcellularLocation>
</comment>
<reference evidence="4" key="1">
    <citation type="submission" date="2022-11" db="EMBL/GenBank/DDBJ databases">
        <title>Centuries of genome instability and evolution in soft-shell clam transmissible cancer (bioRxiv).</title>
        <authorList>
            <person name="Hart S.F.M."/>
            <person name="Yonemitsu M.A."/>
            <person name="Giersch R.M."/>
            <person name="Beal B.F."/>
            <person name="Arriagada G."/>
            <person name="Davis B.W."/>
            <person name="Ostrander E.A."/>
            <person name="Goff S.P."/>
            <person name="Metzger M.J."/>
        </authorList>
    </citation>
    <scope>NUCLEOTIDE SEQUENCE</scope>
    <source>
        <strain evidence="4">MELC-2E11</strain>
        <tissue evidence="4">Siphon/mantle</tissue>
    </source>
</reference>
<evidence type="ECO:0000256" key="2">
    <source>
        <dbReference type="SAM" id="Phobius"/>
    </source>
</evidence>
<feature type="transmembrane region" description="Helical" evidence="2">
    <location>
        <begin position="339"/>
        <end position="361"/>
    </location>
</feature>
<dbReference type="Pfam" id="PF07690">
    <property type="entry name" value="MFS_1"/>
    <property type="match status" value="1"/>
</dbReference>
<keyword evidence="2" id="KW-0812">Transmembrane</keyword>
<keyword evidence="2" id="KW-0472">Membrane</keyword>
<dbReference type="PANTHER" id="PTHR11360:SF284">
    <property type="entry name" value="EG:103B4.3 PROTEIN-RELATED"/>
    <property type="match status" value="1"/>
</dbReference>
<feature type="transmembrane region" description="Helical" evidence="2">
    <location>
        <begin position="136"/>
        <end position="158"/>
    </location>
</feature>
<sequence>MRPCDDVDRGWAWVVAACSFALHMMTYGLAWSTGVYHVIFLEAFGQPKSVTAWAGSLPTAVMYAIGPIASMLSIKYGFRPVIIGGGLLTSAGLCLSYFATSLYYLFFTFGLLTGAGLGIVYIPSISAISYYFDEKVTLASGIAASGVGVGNIVYPALIRWLVNKYDWKQSFLILGALSLHTCVFGALIKPVKRPEITEKQPILDITPFKKKGYVLLCVNVFLYCCGISALYVHLVAHAETIGFDADHSAALISGLGLANLIGRFAYGAIAQHPRCNAFVLYGGSFILSGIFICLIPATTNYWVILIFALCFGLLSGCFGTLLVPILISLLGLHRFANGYGCLLIFMAAGQLIGASLAGAMYDLTGSYTFSFVVGGSLAIVSGFVMIQPYCYVKHHNKHDVICEIAVEEKNALADSTDLNPLSFRSHRDIVNMTVSLESLSAVKRILDIQRSRLSLNVPKNNVDMNGVTKFRNRGKPVHKVVQALKVFGSTDTV</sequence>
<dbReference type="PROSITE" id="PS50850">
    <property type="entry name" value="MFS"/>
    <property type="match status" value="1"/>
</dbReference>
<feature type="transmembrane region" description="Helical" evidence="2">
    <location>
        <begin position="81"/>
        <end position="98"/>
    </location>
</feature>
<accession>A0ABY7G642</accession>
<dbReference type="EMBL" id="CP111026">
    <property type="protein sequence ID" value="WAR28516.1"/>
    <property type="molecule type" value="Genomic_DNA"/>
</dbReference>
<feature type="transmembrane region" description="Helical" evidence="2">
    <location>
        <begin position="212"/>
        <end position="236"/>
    </location>
</feature>
<feature type="transmembrane region" description="Helical" evidence="2">
    <location>
        <begin position="367"/>
        <end position="386"/>
    </location>
</feature>
<feature type="transmembrane region" description="Helical" evidence="2">
    <location>
        <begin position="12"/>
        <end position="30"/>
    </location>
</feature>
<dbReference type="Gene3D" id="1.20.1250.20">
    <property type="entry name" value="MFS general substrate transporter like domains"/>
    <property type="match status" value="1"/>
</dbReference>
<feature type="transmembrane region" description="Helical" evidence="2">
    <location>
        <begin position="104"/>
        <end position="124"/>
    </location>
</feature>
<dbReference type="InterPro" id="IPR020846">
    <property type="entry name" value="MFS_dom"/>
</dbReference>
<dbReference type="Proteomes" id="UP001164746">
    <property type="component" value="Chromosome 15"/>
</dbReference>
<evidence type="ECO:0000256" key="1">
    <source>
        <dbReference type="ARBA" id="ARBA00004141"/>
    </source>
</evidence>
<evidence type="ECO:0000313" key="5">
    <source>
        <dbReference type="Proteomes" id="UP001164746"/>
    </source>
</evidence>
<dbReference type="SUPFAM" id="SSF103473">
    <property type="entry name" value="MFS general substrate transporter"/>
    <property type="match status" value="1"/>
</dbReference>
<feature type="transmembrane region" description="Helical" evidence="2">
    <location>
        <begin position="248"/>
        <end position="266"/>
    </location>
</feature>
<name>A0ABY7G642_MYAAR</name>
<evidence type="ECO:0000259" key="3">
    <source>
        <dbReference type="PROSITE" id="PS50850"/>
    </source>
</evidence>
<organism evidence="4 5">
    <name type="scientific">Mya arenaria</name>
    <name type="common">Soft-shell clam</name>
    <dbReference type="NCBI Taxonomy" id="6604"/>
    <lineage>
        <taxon>Eukaryota</taxon>
        <taxon>Metazoa</taxon>
        <taxon>Spiralia</taxon>
        <taxon>Lophotrochozoa</taxon>
        <taxon>Mollusca</taxon>
        <taxon>Bivalvia</taxon>
        <taxon>Autobranchia</taxon>
        <taxon>Heteroconchia</taxon>
        <taxon>Euheterodonta</taxon>
        <taxon>Imparidentia</taxon>
        <taxon>Neoheterodontei</taxon>
        <taxon>Myida</taxon>
        <taxon>Myoidea</taxon>
        <taxon>Myidae</taxon>
        <taxon>Mya</taxon>
    </lineage>
</organism>
<feature type="domain" description="Major facilitator superfamily (MFS) profile" evidence="3">
    <location>
        <begin position="12"/>
        <end position="393"/>
    </location>
</feature>
<keyword evidence="2" id="KW-1133">Transmembrane helix</keyword>
<dbReference type="PANTHER" id="PTHR11360">
    <property type="entry name" value="MONOCARBOXYLATE TRANSPORTER"/>
    <property type="match status" value="1"/>
</dbReference>